<dbReference type="InterPro" id="IPR044888">
    <property type="entry name" value="Mediatior_Med7_sf"/>
</dbReference>
<keyword evidence="8 10" id="KW-0539">Nucleus</keyword>
<evidence type="ECO:0000256" key="7">
    <source>
        <dbReference type="ARBA" id="ARBA00023163"/>
    </source>
</evidence>
<evidence type="ECO:0000256" key="12">
    <source>
        <dbReference type="SAM" id="MobiDB-lite"/>
    </source>
</evidence>
<evidence type="ECO:0000256" key="1">
    <source>
        <dbReference type="ARBA" id="ARBA00004123"/>
    </source>
</evidence>
<feature type="region of interest" description="Disordered" evidence="12">
    <location>
        <begin position="207"/>
        <end position="245"/>
    </location>
</feature>
<dbReference type="GO" id="GO:0003712">
    <property type="term" value="F:transcription coregulator activity"/>
    <property type="evidence" value="ECO:0007669"/>
    <property type="project" value="InterPro"/>
</dbReference>
<dbReference type="SUPFAM" id="SSF140718">
    <property type="entry name" value="Mediator hinge subcomplex-like"/>
    <property type="match status" value="1"/>
</dbReference>
<sequence length="245" mass="27739">MGEEQRQPLAAAFPAPPPYYKHFTAKNVARLKDLQQSSSASQDIAPDGKPEVEIPPELQCLIPPEPPSDGKCRSFGADLDISQPFVSLKERGMVQLYPSPPPGQAIESEWTLDRASYLKKFVKSMLLNFLELVGVLAVDPTQYAPKIDHLIRLLYNSHALINEYRPHQARETLIMMMEEQLARKEAEVEGINRMSEKIEEVLAKLGTEEGDSAMATEDRSDEEMLRQENMDGQRRLWQLMDEDVS</sequence>
<dbReference type="AlphaFoldDB" id="A0A6A6HNT9"/>
<dbReference type="GO" id="GO:0006357">
    <property type="term" value="P:regulation of transcription by RNA polymerase II"/>
    <property type="evidence" value="ECO:0007669"/>
    <property type="project" value="InterPro"/>
</dbReference>
<comment type="similarity">
    <text evidence="2 10">Belongs to the Mediator complex subunit 7 family.</text>
</comment>
<evidence type="ECO:0000313" key="13">
    <source>
        <dbReference type="EMBL" id="KAF2239671.1"/>
    </source>
</evidence>
<dbReference type="PANTHER" id="PTHR21428">
    <property type="entry name" value="MEDIATOR OF RNA POLYMERASE II TRANSCRIPTION SUBUNIT 7"/>
    <property type="match status" value="1"/>
</dbReference>
<proteinExistence type="inferred from homology"/>
<reference evidence="13" key="1">
    <citation type="journal article" date="2020" name="Stud. Mycol.">
        <title>101 Dothideomycetes genomes: a test case for predicting lifestyles and emergence of pathogens.</title>
        <authorList>
            <person name="Haridas S."/>
            <person name="Albert R."/>
            <person name="Binder M."/>
            <person name="Bloem J."/>
            <person name="Labutti K."/>
            <person name="Salamov A."/>
            <person name="Andreopoulos B."/>
            <person name="Baker S."/>
            <person name="Barry K."/>
            <person name="Bills G."/>
            <person name="Bluhm B."/>
            <person name="Cannon C."/>
            <person name="Castanera R."/>
            <person name="Culley D."/>
            <person name="Daum C."/>
            <person name="Ezra D."/>
            <person name="Gonzalez J."/>
            <person name="Henrissat B."/>
            <person name="Kuo A."/>
            <person name="Liang C."/>
            <person name="Lipzen A."/>
            <person name="Lutzoni F."/>
            <person name="Magnuson J."/>
            <person name="Mondo S."/>
            <person name="Nolan M."/>
            <person name="Ohm R."/>
            <person name="Pangilinan J."/>
            <person name="Park H.-J."/>
            <person name="Ramirez L."/>
            <person name="Alfaro M."/>
            <person name="Sun H."/>
            <person name="Tritt A."/>
            <person name="Yoshinaga Y."/>
            <person name="Zwiers L.-H."/>
            <person name="Turgeon B."/>
            <person name="Goodwin S."/>
            <person name="Spatafora J."/>
            <person name="Crous P."/>
            <person name="Grigoriev I."/>
        </authorList>
    </citation>
    <scope>NUCLEOTIDE SEQUENCE</scope>
    <source>
        <strain evidence="13">Tuck. ex Michener</strain>
    </source>
</reference>
<gene>
    <name evidence="13" type="ORF">EV356DRAFT_528249</name>
</gene>
<comment type="function">
    <text evidence="9">Component of the Mediator complex, a coactivator involved in the regulated transcription of nearly all RNA polymerase II-dependent genes. Mediator functions as a bridge to convey information from gene-specific regulatory proteins to the basal RNA polymerase II transcription machinery. Mediator is recruited to promoters by direct interactions with regulatory proteins and serves as a scaffold for the assembly of a functional preinitiation complex with RNA polymerase II and the general transcription factors.</text>
</comment>
<evidence type="ECO:0000256" key="2">
    <source>
        <dbReference type="ARBA" id="ARBA00009994"/>
    </source>
</evidence>
<dbReference type="GO" id="GO:0070847">
    <property type="term" value="C:core mediator complex"/>
    <property type="evidence" value="ECO:0007669"/>
    <property type="project" value="TreeGrafter"/>
</dbReference>
<keyword evidence="7 10" id="KW-0804">Transcription</keyword>
<organism evidence="13 14">
    <name type="scientific">Viridothelium virens</name>
    <name type="common">Speckled blister lichen</name>
    <name type="synonym">Trypethelium virens</name>
    <dbReference type="NCBI Taxonomy" id="1048519"/>
    <lineage>
        <taxon>Eukaryota</taxon>
        <taxon>Fungi</taxon>
        <taxon>Dikarya</taxon>
        <taxon>Ascomycota</taxon>
        <taxon>Pezizomycotina</taxon>
        <taxon>Dothideomycetes</taxon>
        <taxon>Dothideomycetes incertae sedis</taxon>
        <taxon>Trypetheliales</taxon>
        <taxon>Trypetheliaceae</taxon>
        <taxon>Viridothelium</taxon>
    </lineage>
</organism>
<feature type="region of interest" description="Disordered" evidence="12">
    <location>
        <begin position="34"/>
        <end position="54"/>
    </location>
</feature>
<evidence type="ECO:0000256" key="3">
    <source>
        <dbReference type="ARBA" id="ARBA00011837"/>
    </source>
</evidence>
<accession>A0A6A6HNT9</accession>
<evidence type="ECO:0000313" key="14">
    <source>
        <dbReference type="Proteomes" id="UP000800092"/>
    </source>
</evidence>
<keyword evidence="6 10" id="KW-0010">Activator</keyword>
<evidence type="ECO:0000256" key="6">
    <source>
        <dbReference type="ARBA" id="ARBA00023159"/>
    </source>
</evidence>
<evidence type="ECO:0000256" key="11">
    <source>
        <dbReference type="SAM" id="Coils"/>
    </source>
</evidence>
<keyword evidence="14" id="KW-1185">Reference proteome</keyword>
<dbReference type="InterPro" id="IPR009244">
    <property type="entry name" value="Mediatior_Med7"/>
</dbReference>
<keyword evidence="11" id="KW-0175">Coiled coil</keyword>
<comment type="subcellular location">
    <subcellularLocation>
        <location evidence="1 10">Nucleus</location>
    </subcellularLocation>
</comment>
<dbReference type="EMBL" id="ML991772">
    <property type="protein sequence ID" value="KAF2239671.1"/>
    <property type="molecule type" value="Genomic_DNA"/>
</dbReference>
<keyword evidence="5 10" id="KW-0805">Transcription regulation</keyword>
<evidence type="ECO:0000256" key="8">
    <source>
        <dbReference type="ARBA" id="ARBA00023242"/>
    </source>
</evidence>
<dbReference type="PANTHER" id="PTHR21428:SF11">
    <property type="entry name" value="MEDIATOR OF RNA POLYMERASE II TRANSCRIPTION SUBUNIT 7"/>
    <property type="match status" value="1"/>
</dbReference>
<dbReference type="Gene3D" id="6.10.140.1520">
    <property type="match status" value="1"/>
</dbReference>
<dbReference type="Pfam" id="PF05983">
    <property type="entry name" value="Med7"/>
    <property type="match status" value="1"/>
</dbReference>
<comment type="subunit">
    <text evidence="3 10">Component of the Mediator complex.</text>
</comment>
<dbReference type="Proteomes" id="UP000800092">
    <property type="component" value="Unassembled WGS sequence"/>
</dbReference>
<evidence type="ECO:0000256" key="5">
    <source>
        <dbReference type="ARBA" id="ARBA00023015"/>
    </source>
</evidence>
<evidence type="ECO:0000256" key="4">
    <source>
        <dbReference type="ARBA" id="ARBA00020631"/>
    </source>
</evidence>
<dbReference type="OrthoDB" id="10253553at2759"/>
<dbReference type="GO" id="GO:0016592">
    <property type="term" value="C:mediator complex"/>
    <property type="evidence" value="ECO:0007669"/>
    <property type="project" value="InterPro"/>
</dbReference>
<feature type="coiled-coil region" evidence="11">
    <location>
        <begin position="174"/>
        <end position="201"/>
    </location>
</feature>
<protein>
    <recommendedName>
        <fullName evidence="4 10">Mediator of RNA polymerase II transcription subunit 7</fullName>
    </recommendedName>
</protein>
<name>A0A6A6HNT9_VIRVR</name>
<feature type="compositionally biased region" description="Basic and acidic residues" evidence="12">
    <location>
        <begin position="216"/>
        <end position="234"/>
    </location>
</feature>
<dbReference type="Gene3D" id="6.10.140.200">
    <property type="match status" value="1"/>
</dbReference>
<evidence type="ECO:0000256" key="9">
    <source>
        <dbReference type="ARBA" id="ARBA00025687"/>
    </source>
</evidence>
<dbReference type="InterPro" id="IPR037212">
    <property type="entry name" value="Med7/Med21-like"/>
</dbReference>
<evidence type="ECO:0000256" key="10">
    <source>
        <dbReference type="RuleBase" id="RU364060"/>
    </source>
</evidence>